<dbReference type="EMBL" id="FNBW01000035">
    <property type="protein sequence ID" value="SDG61026.1"/>
    <property type="molecule type" value="Genomic_DNA"/>
</dbReference>
<proteinExistence type="predicted"/>
<sequence>ERLPTGFELIDLSCYDRHHLRIARSTLDQFLRKLDFLDIGELRTQTRLSGKLLVDL</sequence>
<name>A0A8G2BMV6_9PROT</name>
<evidence type="ECO:0000313" key="1">
    <source>
        <dbReference type="EMBL" id="SDG61026.1"/>
    </source>
</evidence>
<feature type="non-terminal residue" evidence="1">
    <location>
        <position position="1"/>
    </location>
</feature>
<accession>A0A8G2BMV6</accession>
<reference evidence="1 2" key="1">
    <citation type="submission" date="2016-10" db="EMBL/GenBank/DDBJ databases">
        <authorList>
            <person name="Varghese N."/>
            <person name="Submissions S."/>
        </authorList>
    </citation>
    <scope>NUCLEOTIDE SEQUENCE [LARGE SCALE GENOMIC DNA]</scope>
    <source>
        <strain evidence="1 2">DSM 18839</strain>
    </source>
</reference>
<evidence type="ECO:0000313" key="2">
    <source>
        <dbReference type="Proteomes" id="UP000198615"/>
    </source>
</evidence>
<protein>
    <submittedName>
        <fullName evidence="1">Uncharacterized protein</fullName>
    </submittedName>
</protein>
<dbReference type="AlphaFoldDB" id="A0A8G2BMV6"/>
<dbReference type="Proteomes" id="UP000198615">
    <property type="component" value="Unassembled WGS sequence"/>
</dbReference>
<gene>
    <name evidence="1" type="ORF">SAMN05660686_05011</name>
</gene>
<comment type="caution">
    <text evidence="1">The sequence shown here is derived from an EMBL/GenBank/DDBJ whole genome shotgun (WGS) entry which is preliminary data.</text>
</comment>
<keyword evidence="2" id="KW-1185">Reference proteome</keyword>
<organism evidence="1 2">
    <name type="scientific">Thalassobaculum litoreum DSM 18839</name>
    <dbReference type="NCBI Taxonomy" id="1123362"/>
    <lineage>
        <taxon>Bacteria</taxon>
        <taxon>Pseudomonadati</taxon>
        <taxon>Pseudomonadota</taxon>
        <taxon>Alphaproteobacteria</taxon>
        <taxon>Rhodospirillales</taxon>
        <taxon>Thalassobaculaceae</taxon>
        <taxon>Thalassobaculum</taxon>
    </lineage>
</organism>